<evidence type="ECO:0000313" key="8">
    <source>
        <dbReference type="Proteomes" id="UP000194003"/>
    </source>
</evidence>
<proteinExistence type="inferred from homology"/>
<dbReference type="STRING" id="1434232.MAIT1_05565"/>
<dbReference type="InterPro" id="IPR035938">
    <property type="entry name" value="Hemerythrin-like_sf"/>
</dbReference>
<dbReference type="NCBIfam" id="NF033749">
    <property type="entry name" value="bact_hemeryth"/>
    <property type="match status" value="1"/>
</dbReference>
<accession>W0LJ27</accession>
<reference evidence="7 8" key="2">
    <citation type="journal article" date="2016" name="BMC Genomics">
        <title>Combined genomic and structural analyses of a cultured magnetotactic bacterium reveals its niche adaptation to a dynamic environment.</title>
        <authorList>
            <person name="Araujo A.C."/>
            <person name="Morillo V."/>
            <person name="Cypriano J."/>
            <person name="Teixeira L.C."/>
            <person name="Leao P."/>
            <person name="Lyra S."/>
            <person name="Almeida L.G."/>
            <person name="Bazylinski D.A."/>
            <person name="Vasconcellos A.T."/>
            <person name="Abreu F."/>
            <person name="Lins U."/>
        </authorList>
    </citation>
    <scope>NUCLEOTIDE SEQUENCE [LARGE SCALE GENOMIC DNA]</scope>
    <source>
        <strain evidence="7 8">IT-1</strain>
    </source>
</reference>
<keyword evidence="2" id="KW-0561">Oxygen transport</keyword>
<comment type="similarity">
    <text evidence="1">Belongs to the hemerythrin family.</text>
</comment>
<evidence type="ECO:0000256" key="4">
    <source>
        <dbReference type="ARBA" id="ARBA00023004"/>
    </source>
</evidence>
<protein>
    <submittedName>
        <fullName evidence="6 7">Hemerythrin-like metal binding protein</fullName>
    </submittedName>
</protein>
<reference evidence="6" key="1">
    <citation type="journal article" date="2014" name="Front. Microbiol.">
        <title>Isolation, cultivation and genomic analysis of magnetosome biomineralization genes of a new genus of South-seeking magnetotactic cocci within the Alphaproteobacteria.</title>
        <authorList>
            <person name="Morillo V."/>
            <person name="Abreu F."/>
            <person name="Araujo A.C."/>
            <person name="de Almeida L.G."/>
            <person name="Enrich-Prast A."/>
            <person name="Farina M."/>
            <person name="de Vasconcelos A.T."/>
            <person name="Bazylinski D.A."/>
            <person name="Lins U."/>
        </authorList>
    </citation>
    <scope>NUCLEOTIDE SEQUENCE</scope>
    <source>
        <strain evidence="6">IT-1</strain>
    </source>
</reference>
<dbReference type="NCBIfam" id="TIGR02481">
    <property type="entry name" value="hemeryth_dom"/>
    <property type="match status" value="1"/>
</dbReference>
<keyword evidence="3" id="KW-0479">Metal-binding</keyword>
<evidence type="ECO:0000259" key="5">
    <source>
        <dbReference type="Pfam" id="PF01814"/>
    </source>
</evidence>
<dbReference type="PANTHER" id="PTHR37164">
    <property type="entry name" value="BACTERIOHEMERYTHRIN"/>
    <property type="match status" value="1"/>
</dbReference>
<organism evidence="6">
    <name type="scientific">Magnetofaba australis IT-1</name>
    <dbReference type="NCBI Taxonomy" id="1434232"/>
    <lineage>
        <taxon>Bacteria</taxon>
        <taxon>Pseudomonadati</taxon>
        <taxon>Pseudomonadota</taxon>
        <taxon>Magnetococcia</taxon>
        <taxon>Magnetococcales</taxon>
        <taxon>Magnetococcaceae</taxon>
        <taxon>Magnetofaba</taxon>
    </lineage>
</organism>
<keyword evidence="2" id="KW-0813">Transport</keyword>
<dbReference type="Proteomes" id="UP000194003">
    <property type="component" value="Unassembled WGS sequence"/>
</dbReference>
<dbReference type="GO" id="GO:0005344">
    <property type="term" value="F:oxygen carrier activity"/>
    <property type="evidence" value="ECO:0007669"/>
    <property type="project" value="UniProtKB-KW"/>
</dbReference>
<dbReference type="InterPro" id="IPR012312">
    <property type="entry name" value="Hemerythrin-like"/>
</dbReference>
<dbReference type="PROSITE" id="PS00550">
    <property type="entry name" value="HEMERYTHRINS"/>
    <property type="match status" value="1"/>
</dbReference>
<dbReference type="EMBL" id="KF933436">
    <property type="protein sequence ID" value="AHG23903.1"/>
    <property type="molecule type" value="Genomic_DNA"/>
</dbReference>
<evidence type="ECO:0000256" key="3">
    <source>
        <dbReference type="ARBA" id="ARBA00022723"/>
    </source>
</evidence>
<dbReference type="CDD" id="cd12107">
    <property type="entry name" value="Hemerythrin"/>
    <property type="match status" value="1"/>
</dbReference>
<dbReference type="AlphaFoldDB" id="W0LJ27"/>
<sequence length="134" mass="15693">MTWNQTAYSVGVEEFDAAHRKLLAVINLILLAESEGNLETAQMAANELLLYTKEHFQQEESWMRHQGYSALADHAKRHEEMTSEVLAFRIELRGQREEVLSRLKTHAPRFKKWLFDHIVRYDKMYASLATKGRD</sequence>
<evidence type="ECO:0000313" key="6">
    <source>
        <dbReference type="EMBL" id="AHG23903.1"/>
    </source>
</evidence>
<dbReference type="InterPro" id="IPR050669">
    <property type="entry name" value="Hemerythrin"/>
</dbReference>
<name>W0LJ27_9PROT</name>
<keyword evidence="4" id="KW-0408">Iron</keyword>
<dbReference type="PANTHER" id="PTHR37164:SF1">
    <property type="entry name" value="BACTERIOHEMERYTHRIN"/>
    <property type="match status" value="1"/>
</dbReference>
<dbReference type="InterPro" id="IPR012827">
    <property type="entry name" value="Hemerythrin_metal-bd"/>
</dbReference>
<dbReference type="InterPro" id="IPR016131">
    <property type="entry name" value="Haemerythrin_Fe_BS"/>
</dbReference>
<dbReference type="GO" id="GO:0046872">
    <property type="term" value="F:metal ion binding"/>
    <property type="evidence" value="ECO:0007669"/>
    <property type="project" value="UniProtKB-KW"/>
</dbReference>
<keyword evidence="8" id="KW-1185">Reference proteome</keyword>
<dbReference type="Gene3D" id="1.20.120.50">
    <property type="entry name" value="Hemerythrin-like"/>
    <property type="match status" value="1"/>
</dbReference>
<gene>
    <name evidence="7" type="ORF">MAIT1_05565</name>
    <name evidence="6" type="ORF">MIIT1_05565</name>
</gene>
<evidence type="ECO:0000256" key="1">
    <source>
        <dbReference type="ARBA" id="ARBA00010587"/>
    </source>
</evidence>
<dbReference type="Pfam" id="PF01814">
    <property type="entry name" value="Hemerythrin"/>
    <property type="match status" value="1"/>
</dbReference>
<evidence type="ECO:0000313" key="7">
    <source>
        <dbReference type="EMBL" id="OSM08650.1"/>
    </source>
</evidence>
<dbReference type="SUPFAM" id="SSF47188">
    <property type="entry name" value="Hemerythrin-like"/>
    <property type="match status" value="1"/>
</dbReference>
<feature type="domain" description="Hemerythrin-like" evidence="5">
    <location>
        <begin position="11"/>
        <end position="126"/>
    </location>
</feature>
<evidence type="ECO:0000256" key="2">
    <source>
        <dbReference type="ARBA" id="ARBA00022621"/>
    </source>
</evidence>
<dbReference type="EMBL" id="LVJN01000004">
    <property type="protein sequence ID" value="OSM08650.1"/>
    <property type="molecule type" value="Genomic_DNA"/>
</dbReference>